<sequence length="102" mass="11189">MDRTIAIGKMREVKETVREATMQGMGAGDDSCPFSFNFDPDSFKPGDTVSYRVSGSLSGFPFVGTLIEVGADYVVIQGAPDKPDEVYRGTRESRPLVDYDQI</sequence>
<dbReference type="RefSeq" id="WP_373299121.1">
    <property type="nucleotide sequence ID" value="NZ_BMZA01000004.1"/>
</dbReference>
<name>A0A918UFU8_9SPHN</name>
<keyword evidence="2" id="KW-1185">Reference proteome</keyword>
<comment type="caution">
    <text evidence="1">The sequence shown here is derived from an EMBL/GenBank/DDBJ whole genome shotgun (WGS) entry which is preliminary data.</text>
</comment>
<organism evidence="1 2">
    <name type="scientific">Novosphingobium colocasiae</name>
    <dbReference type="NCBI Taxonomy" id="1256513"/>
    <lineage>
        <taxon>Bacteria</taxon>
        <taxon>Pseudomonadati</taxon>
        <taxon>Pseudomonadota</taxon>
        <taxon>Alphaproteobacteria</taxon>
        <taxon>Sphingomonadales</taxon>
        <taxon>Sphingomonadaceae</taxon>
        <taxon>Novosphingobium</taxon>
    </lineage>
</organism>
<evidence type="ECO:0000313" key="1">
    <source>
        <dbReference type="EMBL" id="GGZ01736.1"/>
    </source>
</evidence>
<accession>A0A918UFU8</accession>
<reference evidence="1" key="1">
    <citation type="journal article" date="2014" name="Int. J. Syst. Evol. Microbiol.">
        <title>Complete genome sequence of Corynebacterium casei LMG S-19264T (=DSM 44701T), isolated from a smear-ripened cheese.</title>
        <authorList>
            <consortium name="US DOE Joint Genome Institute (JGI-PGF)"/>
            <person name="Walter F."/>
            <person name="Albersmeier A."/>
            <person name="Kalinowski J."/>
            <person name="Ruckert C."/>
        </authorList>
    </citation>
    <scope>NUCLEOTIDE SEQUENCE</scope>
    <source>
        <strain evidence="1">KCTC 32255</strain>
    </source>
</reference>
<protein>
    <submittedName>
        <fullName evidence="1">Uncharacterized protein</fullName>
    </submittedName>
</protein>
<reference evidence="1" key="2">
    <citation type="submission" date="2020-09" db="EMBL/GenBank/DDBJ databases">
        <authorList>
            <person name="Sun Q."/>
            <person name="Kim S."/>
        </authorList>
    </citation>
    <scope>NUCLEOTIDE SEQUENCE</scope>
    <source>
        <strain evidence="1">KCTC 32255</strain>
    </source>
</reference>
<dbReference type="Proteomes" id="UP000648075">
    <property type="component" value="Unassembled WGS sequence"/>
</dbReference>
<proteinExistence type="predicted"/>
<dbReference type="AlphaFoldDB" id="A0A918UFU8"/>
<evidence type="ECO:0000313" key="2">
    <source>
        <dbReference type="Proteomes" id="UP000648075"/>
    </source>
</evidence>
<dbReference type="EMBL" id="BMZA01000004">
    <property type="protein sequence ID" value="GGZ01736.1"/>
    <property type="molecule type" value="Genomic_DNA"/>
</dbReference>
<gene>
    <name evidence="1" type="ORF">GCM10011614_15790</name>
</gene>